<dbReference type="CDD" id="cd06186">
    <property type="entry name" value="NOX_Duox_like_FAD_NADP"/>
    <property type="match status" value="1"/>
</dbReference>
<accession>A0A9P4WJG2</accession>
<keyword evidence="6 12" id="KW-1133">Transmembrane helix</keyword>
<name>A0A9P4WJG2_9PLEO</name>
<evidence type="ECO:0000256" key="11">
    <source>
        <dbReference type="SAM" id="MobiDB-lite"/>
    </source>
</evidence>
<evidence type="ECO:0000256" key="6">
    <source>
        <dbReference type="ARBA" id="ARBA00022989"/>
    </source>
</evidence>
<evidence type="ECO:0000256" key="13">
    <source>
        <dbReference type="SAM" id="SignalP"/>
    </source>
</evidence>
<keyword evidence="16" id="KW-1185">Reference proteome</keyword>
<comment type="similarity">
    <text evidence="2">Belongs to the ferric reductase (FRE) family.</text>
</comment>
<dbReference type="GO" id="GO:0005886">
    <property type="term" value="C:plasma membrane"/>
    <property type="evidence" value="ECO:0007669"/>
    <property type="project" value="TreeGrafter"/>
</dbReference>
<dbReference type="GO" id="GO:0006826">
    <property type="term" value="P:iron ion transport"/>
    <property type="evidence" value="ECO:0007669"/>
    <property type="project" value="TreeGrafter"/>
</dbReference>
<dbReference type="GO" id="GO:0006879">
    <property type="term" value="P:intracellular iron ion homeostasis"/>
    <property type="evidence" value="ECO:0007669"/>
    <property type="project" value="TreeGrafter"/>
</dbReference>
<keyword evidence="13" id="KW-0732">Signal</keyword>
<dbReference type="SFLD" id="SFLDG01168">
    <property type="entry name" value="Ferric_reductase_subgroup_(FRE"/>
    <property type="match status" value="1"/>
</dbReference>
<organism evidence="15 16">
    <name type="scientific">Didymella heteroderae</name>
    <dbReference type="NCBI Taxonomy" id="1769908"/>
    <lineage>
        <taxon>Eukaryota</taxon>
        <taxon>Fungi</taxon>
        <taxon>Dikarya</taxon>
        <taxon>Ascomycota</taxon>
        <taxon>Pezizomycotina</taxon>
        <taxon>Dothideomycetes</taxon>
        <taxon>Pleosporomycetidae</taxon>
        <taxon>Pleosporales</taxon>
        <taxon>Pleosporineae</taxon>
        <taxon>Didymellaceae</taxon>
        <taxon>Didymella</taxon>
    </lineage>
</organism>
<evidence type="ECO:0000256" key="4">
    <source>
        <dbReference type="ARBA" id="ARBA00022692"/>
    </source>
</evidence>
<dbReference type="InterPro" id="IPR013121">
    <property type="entry name" value="Fe_red_NAD-bd_6"/>
</dbReference>
<keyword evidence="7" id="KW-0560">Oxidoreductase</keyword>
<keyword evidence="4 12" id="KW-0812">Transmembrane</keyword>
<dbReference type="OrthoDB" id="167398at2759"/>
<dbReference type="PANTHER" id="PTHR32361:SF9">
    <property type="entry name" value="FERRIC REDUCTASE TRANSMEMBRANE COMPONENT 3-RELATED"/>
    <property type="match status" value="1"/>
</dbReference>
<dbReference type="Pfam" id="PF08022">
    <property type="entry name" value="FAD_binding_8"/>
    <property type="match status" value="1"/>
</dbReference>
<evidence type="ECO:0000313" key="16">
    <source>
        <dbReference type="Proteomes" id="UP000758155"/>
    </source>
</evidence>
<dbReference type="Proteomes" id="UP000758155">
    <property type="component" value="Unassembled WGS sequence"/>
</dbReference>
<evidence type="ECO:0000256" key="8">
    <source>
        <dbReference type="ARBA" id="ARBA00023065"/>
    </source>
</evidence>
<dbReference type="InterPro" id="IPR039261">
    <property type="entry name" value="FNR_nucleotide-bd"/>
</dbReference>
<proteinExistence type="inferred from homology"/>
<evidence type="ECO:0000256" key="1">
    <source>
        <dbReference type="ARBA" id="ARBA00004141"/>
    </source>
</evidence>
<feature type="transmembrane region" description="Helical" evidence="12">
    <location>
        <begin position="333"/>
        <end position="355"/>
    </location>
</feature>
<evidence type="ECO:0000313" key="15">
    <source>
        <dbReference type="EMBL" id="KAF3033897.1"/>
    </source>
</evidence>
<dbReference type="AlphaFoldDB" id="A0A9P4WJG2"/>
<evidence type="ECO:0000256" key="2">
    <source>
        <dbReference type="ARBA" id="ARBA00006278"/>
    </source>
</evidence>
<dbReference type="EMBL" id="SWKV01000074">
    <property type="protein sequence ID" value="KAF3033897.1"/>
    <property type="molecule type" value="Genomic_DNA"/>
</dbReference>
<keyword evidence="8" id="KW-0406">Ion transport</keyword>
<dbReference type="SUPFAM" id="SSF52343">
    <property type="entry name" value="Ferredoxin reductase-like, C-terminal NADP-linked domain"/>
    <property type="match status" value="1"/>
</dbReference>
<evidence type="ECO:0000259" key="14">
    <source>
        <dbReference type="PROSITE" id="PS51384"/>
    </source>
</evidence>
<reference evidence="15" key="1">
    <citation type="submission" date="2019-04" db="EMBL/GenBank/DDBJ databases">
        <title>Sequencing of skin fungus with MAO and IRED activity.</title>
        <authorList>
            <person name="Marsaioli A.J."/>
            <person name="Bonatto J.M.C."/>
            <person name="Reis Junior O."/>
        </authorList>
    </citation>
    <scope>NUCLEOTIDE SEQUENCE</scope>
    <source>
        <strain evidence="15">28M1</strain>
    </source>
</reference>
<dbReference type="PANTHER" id="PTHR32361">
    <property type="entry name" value="FERRIC/CUPRIC REDUCTASE TRANSMEMBRANE COMPONENT"/>
    <property type="match status" value="1"/>
</dbReference>
<keyword evidence="9 12" id="KW-0472">Membrane</keyword>
<dbReference type="SFLD" id="SFLDS00052">
    <property type="entry name" value="Ferric_Reductase_Domain"/>
    <property type="match status" value="1"/>
</dbReference>
<feature type="transmembrane region" description="Helical" evidence="12">
    <location>
        <begin position="361"/>
        <end position="383"/>
    </location>
</feature>
<dbReference type="InterPro" id="IPR013112">
    <property type="entry name" value="FAD-bd_8"/>
</dbReference>
<feature type="signal peptide" evidence="13">
    <location>
        <begin position="1"/>
        <end position="18"/>
    </location>
</feature>
<comment type="subcellular location">
    <subcellularLocation>
        <location evidence="1">Membrane</location>
        <topology evidence="1">Multi-pass membrane protein</topology>
    </subcellularLocation>
</comment>
<dbReference type="PROSITE" id="PS51384">
    <property type="entry name" value="FAD_FR"/>
    <property type="match status" value="1"/>
</dbReference>
<evidence type="ECO:0000256" key="12">
    <source>
        <dbReference type="SAM" id="Phobius"/>
    </source>
</evidence>
<evidence type="ECO:0000256" key="7">
    <source>
        <dbReference type="ARBA" id="ARBA00023002"/>
    </source>
</evidence>
<dbReference type="GO" id="GO:0015677">
    <property type="term" value="P:copper ion import"/>
    <property type="evidence" value="ECO:0007669"/>
    <property type="project" value="TreeGrafter"/>
</dbReference>
<gene>
    <name evidence="15" type="ORF">E8E12_004337</name>
</gene>
<evidence type="ECO:0000256" key="3">
    <source>
        <dbReference type="ARBA" id="ARBA00022448"/>
    </source>
</evidence>
<dbReference type="GO" id="GO:0000293">
    <property type="term" value="F:ferric-chelate reductase activity"/>
    <property type="evidence" value="ECO:0007669"/>
    <property type="project" value="UniProtKB-ARBA"/>
</dbReference>
<dbReference type="Pfam" id="PF08030">
    <property type="entry name" value="NAD_binding_6"/>
    <property type="match status" value="1"/>
</dbReference>
<feature type="transmembrane region" description="Helical" evidence="12">
    <location>
        <begin position="160"/>
        <end position="180"/>
    </location>
</feature>
<keyword evidence="10" id="KW-0325">Glycoprotein</keyword>
<feature type="region of interest" description="Disordered" evidence="11">
    <location>
        <begin position="514"/>
        <end position="537"/>
    </location>
</feature>
<dbReference type="Gene3D" id="3.40.50.80">
    <property type="entry name" value="Nucleotide-binding domain of ferredoxin-NADP reductase (FNR) module"/>
    <property type="match status" value="1"/>
</dbReference>
<comment type="caution">
    <text evidence="15">The sequence shown here is derived from an EMBL/GenBank/DDBJ whole genome shotgun (WGS) entry which is preliminary data.</text>
</comment>
<evidence type="ECO:0000256" key="9">
    <source>
        <dbReference type="ARBA" id="ARBA00023136"/>
    </source>
</evidence>
<sequence>MVWCTTLIILGLTNVADSLESGKWCPRACELTLNYATFNDTDPWLSRKVRQCRSNLRITSLYLCFDGFCDLNDGEVPKFIAENSMWCDEHAGVTLPPFHEIIDRWSLEERAQLPKYSAEEAVTWPLLNTAILPEIDFLERAFTTLDAAFSEYDVHLVYGWYMYYFWIIVISFGVGTRLLASITKVRRREYTAVAHDESGHPKIHHEVLSRPQSWLKRYITVPAAFGGRCSRPLGWCTIPPRAQTLTIAAFIALNILLCCADYRLTEGNLYWPKKSDQLLRYVSDRTGIISLANFPLVWLFGLRNDVLMWVTGWGFGTYNAFHRWAARIATLQAIVHSLGYTVMIWNSGGFAHFLAYWKKHYFWNGELATVAMSLLLAFSFYGIRRAHYEFFLVTHIAISIAALWSMYYHVEIFTNGEWNIFIWPCLIIWIFDRTLRGLRILAFDWRFWNTKAVITYDPISNLVRMDVPMPRNRIAPEPGTYYYIYVLNDPLYVHQNHPFTLAYVTSPRGNEHIPLSPVSSRPSAHRTSSASSSESDALLARAASPRPSMVFLIRPYDGFTSRLKRHCLTRPKTLRVNVEGPYGHSVPLREYSNILFVVGGTGIAVPLSHLAHVLSSVSTVQSVKIAWAVREHAFLASIMQEFKTLLGDERCTLEVHVTQDIEHKDDIPEHTPRGVSILSGRPNVRSLVEEAAEDAGRQSLAIVACGPAMMADEARRASVQMLADGHAGIEYFEESFKW</sequence>
<dbReference type="InterPro" id="IPR017927">
    <property type="entry name" value="FAD-bd_FR_type"/>
</dbReference>
<protein>
    <recommendedName>
        <fullName evidence="14">FAD-binding FR-type domain-containing protein</fullName>
    </recommendedName>
</protein>
<feature type="domain" description="FAD-binding FR-type" evidence="14">
    <location>
        <begin position="443"/>
        <end position="588"/>
    </location>
</feature>
<feature type="transmembrane region" description="Helical" evidence="12">
    <location>
        <begin position="390"/>
        <end position="408"/>
    </location>
</feature>
<feature type="compositionally biased region" description="Low complexity" evidence="11">
    <location>
        <begin position="519"/>
        <end position="537"/>
    </location>
</feature>
<evidence type="ECO:0000256" key="10">
    <source>
        <dbReference type="ARBA" id="ARBA00023180"/>
    </source>
</evidence>
<evidence type="ECO:0000256" key="5">
    <source>
        <dbReference type="ARBA" id="ARBA00022982"/>
    </source>
</evidence>
<feature type="chain" id="PRO_5040396155" description="FAD-binding FR-type domain-containing protein" evidence="13">
    <location>
        <begin position="19"/>
        <end position="738"/>
    </location>
</feature>
<dbReference type="InterPro" id="IPR013130">
    <property type="entry name" value="Fe3_Rdtase_TM_dom"/>
</dbReference>
<dbReference type="Pfam" id="PF01794">
    <property type="entry name" value="Ferric_reduct"/>
    <property type="match status" value="1"/>
</dbReference>
<keyword evidence="5" id="KW-0249">Electron transport</keyword>
<dbReference type="InterPro" id="IPR051410">
    <property type="entry name" value="Ferric/Cupric_Reductase"/>
</dbReference>
<keyword evidence="3" id="KW-0813">Transport</keyword>